<evidence type="ECO:0000313" key="4">
    <source>
        <dbReference type="Proteomes" id="UP000271098"/>
    </source>
</evidence>
<proteinExistence type="predicted"/>
<accession>A0A3P6QRI8</accession>
<dbReference type="GO" id="GO:0034704">
    <property type="term" value="C:calcium channel complex"/>
    <property type="evidence" value="ECO:0007669"/>
    <property type="project" value="TreeGrafter"/>
</dbReference>
<dbReference type="PANTHER" id="PTHR46399:SF8">
    <property type="entry name" value="B30.2_SPRY DOMAIN-CONTAINING PROTEIN"/>
    <property type="match status" value="1"/>
</dbReference>
<dbReference type="GO" id="GO:0042383">
    <property type="term" value="C:sarcolemma"/>
    <property type="evidence" value="ECO:0007669"/>
    <property type="project" value="TreeGrafter"/>
</dbReference>
<protein>
    <recommendedName>
        <fullName evidence="2">Ryanodine Receptor TM 4-6 domain-containing protein</fullName>
    </recommendedName>
</protein>
<keyword evidence="1" id="KW-0812">Transmembrane</keyword>
<dbReference type="GO" id="GO:0030018">
    <property type="term" value="C:Z disc"/>
    <property type="evidence" value="ECO:0007669"/>
    <property type="project" value="TreeGrafter"/>
</dbReference>
<keyword evidence="1" id="KW-0472">Membrane</keyword>
<dbReference type="GO" id="GO:0006941">
    <property type="term" value="P:striated muscle contraction"/>
    <property type="evidence" value="ECO:0007669"/>
    <property type="project" value="TreeGrafter"/>
</dbReference>
<evidence type="ECO:0000313" key="3">
    <source>
        <dbReference type="EMBL" id="VDK32798.1"/>
    </source>
</evidence>
<dbReference type="AlphaFoldDB" id="A0A3P6QRI8"/>
<keyword evidence="1" id="KW-1133">Transmembrane helix</keyword>
<keyword evidence="4" id="KW-1185">Reference proteome</keyword>
<sequence length="190" mass="21937">MYETQSVGGSAHYGQPAVPTAVSEYGTTDYYEPKIAEQIPTRSRGSLLVRFFNVLARNFKTIEKTTLYLAFFINVILLFHRVQIMHQEAPSKSKAEDDESDDVELVFITGVVIPYTSYEVTGWMLAQLLYWLSVLHAIASFALLVSFYQLKIPLITFKREKEVARRLMFDGCWLTEEDDEERTLINTVFW</sequence>
<dbReference type="OrthoDB" id="5872942at2759"/>
<feature type="transmembrane region" description="Helical" evidence="1">
    <location>
        <begin position="128"/>
        <end position="150"/>
    </location>
</feature>
<dbReference type="InterPro" id="IPR015925">
    <property type="entry name" value="Ryanodine_IP3_receptor"/>
</dbReference>
<evidence type="ECO:0000256" key="1">
    <source>
        <dbReference type="SAM" id="Phobius"/>
    </source>
</evidence>
<dbReference type="GO" id="GO:0005219">
    <property type="term" value="F:ryanodine-sensitive calcium-release channel activity"/>
    <property type="evidence" value="ECO:0007669"/>
    <property type="project" value="InterPro"/>
</dbReference>
<dbReference type="Proteomes" id="UP000271098">
    <property type="component" value="Unassembled WGS sequence"/>
</dbReference>
<dbReference type="Pfam" id="PF06459">
    <property type="entry name" value="RR_TM4-6"/>
    <property type="match status" value="1"/>
</dbReference>
<feature type="transmembrane region" description="Helical" evidence="1">
    <location>
        <begin position="67"/>
        <end position="84"/>
    </location>
</feature>
<dbReference type="GO" id="GO:0005790">
    <property type="term" value="C:smooth endoplasmic reticulum"/>
    <property type="evidence" value="ECO:0007669"/>
    <property type="project" value="TreeGrafter"/>
</dbReference>
<dbReference type="EMBL" id="UYRT01003164">
    <property type="protein sequence ID" value="VDK32798.1"/>
    <property type="molecule type" value="Genomic_DNA"/>
</dbReference>
<dbReference type="GO" id="GO:0014808">
    <property type="term" value="P:release of sequestered calcium ion into cytosol by sarcoplasmic reticulum"/>
    <property type="evidence" value="ECO:0007669"/>
    <property type="project" value="TreeGrafter"/>
</dbReference>
<organism evidence="3 4">
    <name type="scientific">Gongylonema pulchrum</name>
    <dbReference type="NCBI Taxonomy" id="637853"/>
    <lineage>
        <taxon>Eukaryota</taxon>
        <taxon>Metazoa</taxon>
        <taxon>Ecdysozoa</taxon>
        <taxon>Nematoda</taxon>
        <taxon>Chromadorea</taxon>
        <taxon>Rhabditida</taxon>
        <taxon>Spirurina</taxon>
        <taxon>Spiruromorpha</taxon>
        <taxon>Spiruroidea</taxon>
        <taxon>Gongylonematidae</taxon>
        <taxon>Gongylonema</taxon>
    </lineage>
</organism>
<dbReference type="PANTHER" id="PTHR46399">
    <property type="entry name" value="B30.2/SPRY DOMAIN-CONTAINING PROTEIN"/>
    <property type="match status" value="1"/>
</dbReference>
<dbReference type="GO" id="GO:0033017">
    <property type="term" value="C:sarcoplasmic reticulum membrane"/>
    <property type="evidence" value="ECO:0007669"/>
    <property type="project" value="TreeGrafter"/>
</dbReference>
<dbReference type="InterPro" id="IPR009460">
    <property type="entry name" value="Ryanrecept_TM4-6"/>
</dbReference>
<dbReference type="GO" id="GO:0006874">
    <property type="term" value="P:intracellular calcium ion homeostasis"/>
    <property type="evidence" value="ECO:0007669"/>
    <property type="project" value="InterPro"/>
</dbReference>
<feature type="domain" description="Ryanodine Receptor TM 4-6" evidence="2">
    <location>
        <begin position="49"/>
        <end position="155"/>
    </location>
</feature>
<evidence type="ECO:0000259" key="2">
    <source>
        <dbReference type="Pfam" id="PF06459"/>
    </source>
</evidence>
<reference evidence="3 4" key="1">
    <citation type="submission" date="2018-11" db="EMBL/GenBank/DDBJ databases">
        <authorList>
            <consortium name="Pathogen Informatics"/>
        </authorList>
    </citation>
    <scope>NUCLEOTIDE SEQUENCE [LARGE SCALE GENOMIC DNA]</scope>
</reference>
<name>A0A3P6QRI8_9BILA</name>
<gene>
    <name evidence="3" type="ORF">GPUH_LOCUS2204</name>
</gene>